<dbReference type="PANTHER" id="PTHR35851">
    <property type="entry name" value="CELL DIVISION PROTEIN FTSQ"/>
    <property type="match status" value="1"/>
</dbReference>
<dbReference type="Pfam" id="PF08478">
    <property type="entry name" value="POTRA_1"/>
    <property type="match status" value="1"/>
</dbReference>
<evidence type="ECO:0000256" key="7">
    <source>
        <dbReference type="ARBA" id="ARBA00023306"/>
    </source>
</evidence>
<dbReference type="InterPro" id="IPR013685">
    <property type="entry name" value="POTRA_FtsQ_type"/>
</dbReference>
<keyword evidence="3 10" id="KW-0132">Cell division</keyword>
<gene>
    <name evidence="10" type="ORF">SAMN04488082_10951</name>
</gene>
<evidence type="ECO:0000313" key="10">
    <source>
        <dbReference type="EMBL" id="SFJ90035.1"/>
    </source>
</evidence>
<keyword evidence="7" id="KW-0131">Cell cycle</keyword>
<dbReference type="Gene3D" id="3.10.20.310">
    <property type="entry name" value="membrane protein fhac"/>
    <property type="match status" value="1"/>
</dbReference>
<sequence>MSTAVLGKKIRRNVPRRKERKQSVDKGAVLGGLLLGLGRTVFVLTRWTLGVAAVVVVSFGILFAYRWVTAHEFFALTSLRIEGSQRLGREEIAEMGGVSTGSNVLSINIAEVQRRIAASEWVESVAVTRVLPDGLIIEVKEREPAFLTRRDEQLYYADINGQTIAPVSVDKFISLPILETEEGVQVGSGIRTLLDEVARNSLPFGMSQIAWLRQDSADQFSIFLEKPRVLVQLDGADLNSALASLTKVWADLGRRGELDRTEFMFVMPGRAWIRLHADQTL</sequence>
<dbReference type="STRING" id="52560.SAMN04488082_10951"/>
<comment type="subcellular location">
    <subcellularLocation>
        <location evidence="1">Membrane</location>
    </subcellularLocation>
</comment>
<dbReference type="EMBL" id="FORX01000009">
    <property type="protein sequence ID" value="SFJ90035.1"/>
    <property type="molecule type" value="Genomic_DNA"/>
</dbReference>
<name>A0A1I3V474_9BACT</name>
<accession>A0A1I3V474</accession>
<keyword evidence="5 8" id="KW-1133">Transmembrane helix</keyword>
<evidence type="ECO:0000256" key="2">
    <source>
        <dbReference type="ARBA" id="ARBA00022475"/>
    </source>
</evidence>
<reference evidence="11" key="1">
    <citation type="submission" date="2016-10" db="EMBL/GenBank/DDBJ databases">
        <authorList>
            <person name="Varghese N."/>
            <person name="Submissions S."/>
        </authorList>
    </citation>
    <scope>NUCLEOTIDE SEQUENCE [LARGE SCALE GENOMIC DNA]</scope>
    <source>
        <strain evidence="11">DSM 5918</strain>
    </source>
</reference>
<evidence type="ECO:0000256" key="8">
    <source>
        <dbReference type="SAM" id="Phobius"/>
    </source>
</evidence>
<keyword evidence="11" id="KW-1185">Reference proteome</keyword>
<evidence type="ECO:0000256" key="6">
    <source>
        <dbReference type="ARBA" id="ARBA00023136"/>
    </source>
</evidence>
<dbReference type="GO" id="GO:0090529">
    <property type="term" value="P:cell septum assembly"/>
    <property type="evidence" value="ECO:0007669"/>
    <property type="project" value="InterPro"/>
</dbReference>
<dbReference type="InterPro" id="IPR026579">
    <property type="entry name" value="FtsQ"/>
</dbReference>
<dbReference type="PANTHER" id="PTHR35851:SF1">
    <property type="entry name" value="CELL DIVISION PROTEIN FTSQ"/>
    <property type="match status" value="1"/>
</dbReference>
<evidence type="ECO:0000259" key="9">
    <source>
        <dbReference type="PROSITE" id="PS51779"/>
    </source>
</evidence>
<protein>
    <submittedName>
        <fullName evidence="10">Cell division protein FtsQ</fullName>
    </submittedName>
</protein>
<feature type="transmembrane region" description="Helical" evidence="8">
    <location>
        <begin position="50"/>
        <end position="68"/>
    </location>
</feature>
<evidence type="ECO:0000313" key="11">
    <source>
        <dbReference type="Proteomes" id="UP000198635"/>
    </source>
</evidence>
<keyword evidence="2" id="KW-1003">Cell membrane</keyword>
<keyword evidence="4 8" id="KW-0812">Transmembrane</keyword>
<dbReference type="RefSeq" id="WP_177193106.1">
    <property type="nucleotide sequence ID" value="NZ_FORX01000009.1"/>
</dbReference>
<keyword evidence="6 8" id="KW-0472">Membrane</keyword>
<dbReference type="InterPro" id="IPR034746">
    <property type="entry name" value="POTRA"/>
</dbReference>
<evidence type="ECO:0000256" key="5">
    <source>
        <dbReference type="ARBA" id="ARBA00022989"/>
    </source>
</evidence>
<dbReference type="Proteomes" id="UP000198635">
    <property type="component" value="Unassembled WGS sequence"/>
</dbReference>
<evidence type="ECO:0000256" key="4">
    <source>
        <dbReference type="ARBA" id="ARBA00022692"/>
    </source>
</evidence>
<dbReference type="PROSITE" id="PS51779">
    <property type="entry name" value="POTRA"/>
    <property type="match status" value="1"/>
</dbReference>
<proteinExistence type="predicted"/>
<dbReference type="AlphaFoldDB" id="A0A1I3V474"/>
<dbReference type="GO" id="GO:0016020">
    <property type="term" value="C:membrane"/>
    <property type="evidence" value="ECO:0007669"/>
    <property type="project" value="UniProtKB-SubCell"/>
</dbReference>
<organism evidence="10 11">
    <name type="scientific">Desulfomicrobium apsheronum</name>
    <dbReference type="NCBI Taxonomy" id="52560"/>
    <lineage>
        <taxon>Bacteria</taxon>
        <taxon>Pseudomonadati</taxon>
        <taxon>Thermodesulfobacteriota</taxon>
        <taxon>Desulfovibrionia</taxon>
        <taxon>Desulfovibrionales</taxon>
        <taxon>Desulfomicrobiaceae</taxon>
        <taxon>Desulfomicrobium</taxon>
    </lineage>
</organism>
<feature type="domain" description="POTRA" evidence="9">
    <location>
        <begin position="74"/>
        <end position="142"/>
    </location>
</feature>
<evidence type="ECO:0000256" key="1">
    <source>
        <dbReference type="ARBA" id="ARBA00004370"/>
    </source>
</evidence>
<evidence type="ECO:0000256" key="3">
    <source>
        <dbReference type="ARBA" id="ARBA00022618"/>
    </source>
</evidence>